<proteinExistence type="predicted"/>
<feature type="compositionally biased region" description="Low complexity" evidence="1">
    <location>
        <begin position="299"/>
        <end position="317"/>
    </location>
</feature>
<organism evidence="2 3">
    <name type="scientific">Ricinus communis</name>
    <name type="common">Castor bean</name>
    <dbReference type="NCBI Taxonomy" id="3988"/>
    <lineage>
        <taxon>Eukaryota</taxon>
        <taxon>Viridiplantae</taxon>
        <taxon>Streptophyta</taxon>
        <taxon>Embryophyta</taxon>
        <taxon>Tracheophyta</taxon>
        <taxon>Spermatophyta</taxon>
        <taxon>Magnoliopsida</taxon>
        <taxon>eudicotyledons</taxon>
        <taxon>Gunneridae</taxon>
        <taxon>Pentapetalae</taxon>
        <taxon>rosids</taxon>
        <taxon>fabids</taxon>
        <taxon>Malpighiales</taxon>
        <taxon>Euphorbiaceae</taxon>
        <taxon>Acalyphoideae</taxon>
        <taxon>Acalypheae</taxon>
        <taxon>Ricinus</taxon>
    </lineage>
</organism>
<feature type="compositionally biased region" description="Basic and acidic residues" evidence="1">
    <location>
        <begin position="318"/>
        <end position="333"/>
    </location>
</feature>
<sequence length="468" mass="51717">DLGIAPVLGHDHRLAQPRVEREVVVVAAEREDGFAIGAPGGQVPRQFARVAMRAHRQRDHDGDTRQRAQQQRGDRGAAHHPRGRQQALPADRRQRRDRRHRRQDVADQLGLRQREERHHDGQPGQQQRDQAMRIRAVLGGGLGPRGEGRAGAAGGQDADAALIAVFIADVGASELTRARAATPCPAPAQRQPGQRREVEDQQHRREEPEGLHVVEAGAREALQVLHDEEEVQELRMPLLHQRIPGRGHGQHGGDTGQPEQRQDVAPAAQRQQPHDDDQPRQHDADQPLGQDTHARRGVGRQQRGAPGQADAAAQQRVDGQRQRRGDAARDQHVEVGVLRAQEEHGQRQQHRQRDARDRGPGPAVQQQVEADRGQPAAQHRRGAAGQLVHAEERHRDLGDPVEQRGLVEEGLAVEQRLQPLAAADRLPGDADVAALVGQLQRAQTGAPGQPDQRAQQREQHLPARQARR</sequence>
<reference evidence="3" key="1">
    <citation type="journal article" date="2010" name="Nat. Biotechnol.">
        <title>Draft genome sequence of the oilseed species Ricinus communis.</title>
        <authorList>
            <person name="Chan A.P."/>
            <person name="Crabtree J."/>
            <person name="Zhao Q."/>
            <person name="Lorenzi H."/>
            <person name="Orvis J."/>
            <person name="Puiu D."/>
            <person name="Melake-Berhan A."/>
            <person name="Jones K.M."/>
            <person name="Redman J."/>
            <person name="Chen G."/>
            <person name="Cahoon E.B."/>
            <person name="Gedil M."/>
            <person name="Stanke M."/>
            <person name="Haas B.J."/>
            <person name="Wortman J.R."/>
            <person name="Fraser-Liggett C.M."/>
            <person name="Ravel J."/>
            <person name="Rabinowicz P.D."/>
        </authorList>
    </citation>
    <scope>NUCLEOTIDE SEQUENCE [LARGE SCALE GENOMIC DNA]</scope>
    <source>
        <strain evidence="3">cv. Hale</strain>
    </source>
</reference>
<evidence type="ECO:0000313" key="3">
    <source>
        <dbReference type="Proteomes" id="UP000008311"/>
    </source>
</evidence>
<protein>
    <submittedName>
        <fullName evidence="2">Uncharacterized protein</fullName>
    </submittedName>
</protein>
<feature type="region of interest" description="Disordered" evidence="1">
    <location>
        <begin position="242"/>
        <end position="401"/>
    </location>
</feature>
<feature type="compositionally biased region" description="Basic and acidic residues" evidence="1">
    <location>
        <begin position="389"/>
        <end position="401"/>
    </location>
</feature>
<feature type="region of interest" description="Disordered" evidence="1">
    <location>
        <begin position="51"/>
        <end position="130"/>
    </location>
</feature>
<feature type="non-terminal residue" evidence="2">
    <location>
        <position position="468"/>
    </location>
</feature>
<dbReference type="EMBL" id="EQ979939">
    <property type="protein sequence ID" value="EEF25330.1"/>
    <property type="molecule type" value="Genomic_DNA"/>
</dbReference>
<keyword evidence="3" id="KW-1185">Reference proteome</keyword>
<name>B9TFN4_RICCO</name>
<feature type="compositionally biased region" description="Basic and acidic residues" evidence="1">
    <location>
        <begin position="112"/>
        <end position="121"/>
    </location>
</feature>
<feature type="compositionally biased region" description="Low complexity" evidence="1">
    <location>
        <begin position="178"/>
        <end position="192"/>
    </location>
</feature>
<gene>
    <name evidence="2" type="ORF">RCOM_1895960</name>
</gene>
<feature type="compositionally biased region" description="Basic residues" evidence="1">
    <location>
        <begin position="93"/>
        <end position="102"/>
    </location>
</feature>
<dbReference type="Proteomes" id="UP000008311">
    <property type="component" value="Unassembled WGS sequence"/>
</dbReference>
<evidence type="ECO:0000256" key="1">
    <source>
        <dbReference type="SAM" id="MobiDB-lite"/>
    </source>
</evidence>
<feature type="region of interest" description="Disordered" evidence="1">
    <location>
        <begin position="178"/>
        <end position="214"/>
    </location>
</feature>
<dbReference type="InParanoid" id="B9TFN4"/>
<evidence type="ECO:0000313" key="2">
    <source>
        <dbReference type="EMBL" id="EEF25330.1"/>
    </source>
</evidence>
<feature type="compositionally biased region" description="Basic and acidic residues" evidence="1">
    <location>
        <begin position="272"/>
        <end position="285"/>
    </location>
</feature>
<feature type="compositionally biased region" description="Basic and acidic residues" evidence="1">
    <location>
        <begin position="340"/>
        <end position="359"/>
    </location>
</feature>
<dbReference type="AlphaFoldDB" id="B9TFN4"/>
<feature type="compositionally biased region" description="Basic and acidic residues" evidence="1">
    <location>
        <begin position="58"/>
        <end position="77"/>
    </location>
</feature>
<feature type="compositionally biased region" description="Basic and acidic residues" evidence="1">
    <location>
        <begin position="194"/>
        <end position="212"/>
    </location>
</feature>
<feature type="non-terminal residue" evidence="2">
    <location>
        <position position="1"/>
    </location>
</feature>
<accession>B9TFN4</accession>
<feature type="region of interest" description="Disordered" evidence="1">
    <location>
        <begin position="439"/>
        <end position="468"/>
    </location>
</feature>